<dbReference type="NCBIfam" id="TIGR00277">
    <property type="entry name" value="HDIG"/>
    <property type="match status" value="1"/>
</dbReference>
<dbReference type="Gene3D" id="1.10.3210.10">
    <property type="entry name" value="Hypothetical protein af1432"/>
    <property type="match status" value="1"/>
</dbReference>
<dbReference type="GO" id="GO:0008081">
    <property type="term" value="F:phosphoric diester hydrolase activity"/>
    <property type="evidence" value="ECO:0007669"/>
    <property type="project" value="UniProtKB-ARBA"/>
</dbReference>
<keyword evidence="3" id="KW-1185">Reference proteome</keyword>
<sequence>MVANSETALSVDSCSKCGGPVKDQPFAKTEQGYCCESCYLEMQTTKDWQQERIKTETVLAEVLASAIDLREHETGLHSKRVACHTLELARQCYPNDPELLRQIYWGALLHDIGKIGIPDAILLKGGPLTESEWKVMRTHPEKGYQIMSQIPDMQVAADIVFSHEERFDGSGYPRGLAGDAIPWGARLFAVIDTLDAMTSDRPYREGMLFDIAKAEIQRMAGVQFDPEAVELFLQAEPVMRRMVSLKCGTAVIP</sequence>
<evidence type="ECO:0000313" key="2">
    <source>
        <dbReference type="EMBL" id="GBG14775.1"/>
    </source>
</evidence>
<feature type="domain" description="HD-GYP" evidence="1">
    <location>
        <begin position="52"/>
        <end position="248"/>
    </location>
</feature>
<dbReference type="InterPro" id="IPR003607">
    <property type="entry name" value="HD/PDEase_dom"/>
</dbReference>
<gene>
    <name evidence="2" type="ORF">NMK_2376</name>
</gene>
<dbReference type="SUPFAM" id="SSF109604">
    <property type="entry name" value="HD-domain/PDEase-like"/>
    <property type="match status" value="1"/>
</dbReference>
<dbReference type="Pfam" id="PF13487">
    <property type="entry name" value="HD_5"/>
    <property type="match status" value="1"/>
</dbReference>
<dbReference type="AlphaFoldDB" id="A0A2R5F9R2"/>
<evidence type="ECO:0000313" key="3">
    <source>
        <dbReference type="Proteomes" id="UP000245081"/>
    </source>
</evidence>
<dbReference type="InterPro" id="IPR052020">
    <property type="entry name" value="Cyclic_di-GMP/3'3'-cGAMP_PDE"/>
</dbReference>
<organism evidence="2 3">
    <name type="scientific">Novimethylophilus kurashikiensis</name>
    <dbReference type="NCBI Taxonomy" id="1825523"/>
    <lineage>
        <taxon>Bacteria</taxon>
        <taxon>Pseudomonadati</taxon>
        <taxon>Pseudomonadota</taxon>
        <taxon>Betaproteobacteria</taxon>
        <taxon>Nitrosomonadales</taxon>
        <taxon>Methylophilaceae</taxon>
        <taxon>Novimethylophilus</taxon>
    </lineage>
</organism>
<accession>A0A2R5F9R2</accession>
<dbReference type="Proteomes" id="UP000245081">
    <property type="component" value="Unassembled WGS sequence"/>
</dbReference>
<dbReference type="PANTHER" id="PTHR45228:SF1">
    <property type="entry name" value="CYCLIC DI-GMP PHOSPHODIESTERASE TM_0186"/>
    <property type="match status" value="1"/>
</dbReference>
<dbReference type="CDD" id="cd00077">
    <property type="entry name" value="HDc"/>
    <property type="match status" value="1"/>
</dbReference>
<dbReference type="InterPro" id="IPR037522">
    <property type="entry name" value="HD_GYP_dom"/>
</dbReference>
<evidence type="ECO:0000259" key="1">
    <source>
        <dbReference type="PROSITE" id="PS51832"/>
    </source>
</evidence>
<name>A0A2R5F9R2_9PROT</name>
<proteinExistence type="predicted"/>
<reference evidence="2 3" key="1">
    <citation type="journal article" date="2018" name="Environ. Microbiol.">
        <title>Isolation and genomic characterization of Novimethylophilus kurashikiensis gen. nov. sp. nov., a new lanthanide-dependent methylotrophic species of Methylophilaceae.</title>
        <authorList>
            <person name="Lv H."/>
            <person name="Sahin N."/>
            <person name="Tani A."/>
        </authorList>
    </citation>
    <scope>NUCLEOTIDE SEQUENCE [LARGE SCALE GENOMIC DNA]</scope>
    <source>
        <strain evidence="2 3">La2-4</strain>
    </source>
</reference>
<protein>
    <submittedName>
        <fullName evidence="2">Two-component system response regulator</fullName>
    </submittedName>
</protein>
<dbReference type="InterPro" id="IPR006675">
    <property type="entry name" value="HDIG_dom"/>
</dbReference>
<dbReference type="EMBL" id="BDOQ01000009">
    <property type="protein sequence ID" value="GBG14775.1"/>
    <property type="molecule type" value="Genomic_DNA"/>
</dbReference>
<dbReference type="SMART" id="SM00471">
    <property type="entry name" value="HDc"/>
    <property type="match status" value="1"/>
</dbReference>
<dbReference type="PROSITE" id="PS51832">
    <property type="entry name" value="HD_GYP"/>
    <property type="match status" value="1"/>
</dbReference>
<dbReference type="PANTHER" id="PTHR45228">
    <property type="entry name" value="CYCLIC DI-GMP PHOSPHODIESTERASE TM_0186-RELATED"/>
    <property type="match status" value="1"/>
</dbReference>
<comment type="caution">
    <text evidence="2">The sequence shown here is derived from an EMBL/GenBank/DDBJ whole genome shotgun (WGS) entry which is preliminary data.</text>
</comment>